<accession>A0ACD5H2L7</accession>
<protein>
    <submittedName>
        <fullName evidence="1">Uncharacterized protein</fullName>
    </submittedName>
</protein>
<proteinExistence type="predicted"/>
<evidence type="ECO:0000313" key="2">
    <source>
        <dbReference type="Proteomes" id="UP000095472"/>
    </source>
</evidence>
<name>A0ACD5H2L7_9CYAN</name>
<reference evidence="1 2" key="1">
    <citation type="journal article" date="2016" name="Genome Announc.">
        <title>Draft Genome Sequence of the Thermotolerant Cyanobacterium Desertifilum sp. IPPAS B-1220.</title>
        <authorList>
            <person name="Mironov K.S."/>
            <person name="Sinetova M.A."/>
            <person name="Bolatkhan K."/>
            <person name="Zayadan B.K."/>
            <person name="Ustinova V.V."/>
            <person name="Kupriyanova E.V."/>
            <person name="Skrypnik A.N."/>
            <person name="Gogoleva N.E."/>
            <person name="Gogolev Y.V."/>
            <person name="Los D.A."/>
        </authorList>
    </citation>
    <scope>NUCLEOTIDE SEQUENCE [LARGE SCALE GENOMIC DNA]</scope>
    <source>
        <strain evidence="1 2">IPPAS B-1220</strain>
    </source>
</reference>
<evidence type="ECO:0000313" key="1">
    <source>
        <dbReference type="EMBL" id="XPM67125.1"/>
    </source>
</evidence>
<dbReference type="EMBL" id="CP182909">
    <property type="protein sequence ID" value="XPM67125.1"/>
    <property type="molecule type" value="Genomic_DNA"/>
</dbReference>
<sequence>MGHAAEEIFLAYDLDGDGFITREEWLGSDAVFDALDEDHDGKISPEEMGVGLGGVFQLVKA</sequence>
<dbReference type="Proteomes" id="UP000095472">
    <property type="component" value="Chromosome"/>
</dbReference>
<organism evidence="1 2">
    <name type="scientific">Desertifilum tharense IPPAS B-1220</name>
    <dbReference type="NCBI Taxonomy" id="1781255"/>
    <lineage>
        <taxon>Bacteria</taxon>
        <taxon>Bacillati</taxon>
        <taxon>Cyanobacteriota</taxon>
        <taxon>Cyanophyceae</taxon>
        <taxon>Desertifilales</taxon>
        <taxon>Desertifilaceae</taxon>
        <taxon>Desertifilum</taxon>
    </lineage>
</organism>
<keyword evidence="2" id="KW-1185">Reference proteome</keyword>
<gene>
    <name evidence="1" type="ORF">BH720_012700</name>
</gene>